<gene>
    <name evidence="2" type="ORF">JOF43_001505</name>
</gene>
<evidence type="ECO:0000313" key="3">
    <source>
        <dbReference type="Proteomes" id="UP001519290"/>
    </source>
</evidence>
<reference evidence="2 3" key="1">
    <citation type="submission" date="2021-03" db="EMBL/GenBank/DDBJ databases">
        <title>Sequencing the genomes of 1000 actinobacteria strains.</title>
        <authorList>
            <person name="Klenk H.-P."/>
        </authorList>
    </citation>
    <scope>NUCLEOTIDE SEQUENCE [LARGE SCALE GENOMIC DNA]</scope>
    <source>
        <strain evidence="2 3">DSM 14566</strain>
    </source>
</reference>
<dbReference type="SUPFAM" id="SSF48452">
    <property type="entry name" value="TPR-like"/>
    <property type="match status" value="1"/>
</dbReference>
<sequence length="149" mass="16371">MGFFDRLLGRHPDERRTSPGATDAADDASSSGAADLTDAEREESVARIAQLQQLLAQGEDAGESPSWQLHEELGILHERLGDLDAAITAHETALAEHTRYGESYNQLMTLYNTKLAQSSAAGDGEAINHWMSKIDELLATSKRIMRENY</sequence>
<organism evidence="2 3">
    <name type="scientific">Brachybacterium sacelli</name>
    <dbReference type="NCBI Taxonomy" id="173364"/>
    <lineage>
        <taxon>Bacteria</taxon>
        <taxon>Bacillati</taxon>
        <taxon>Actinomycetota</taxon>
        <taxon>Actinomycetes</taxon>
        <taxon>Micrococcales</taxon>
        <taxon>Dermabacteraceae</taxon>
        <taxon>Brachybacterium</taxon>
    </lineage>
</organism>
<accession>A0ABS4WZZ4</accession>
<dbReference type="InterPro" id="IPR011990">
    <property type="entry name" value="TPR-like_helical_dom_sf"/>
</dbReference>
<protein>
    <submittedName>
        <fullName evidence="2">Tetratricopeptide (TPR) repeat protein</fullName>
    </submittedName>
</protein>
<comment type="caution">
    <text evidence="2">The sequence shown here is derived from an EMBL/GenBank/DDBJ whole genome shotgun (WGS) entry which is preliminary data.</text>
</comment>
<evidence type="ECO:0000256" key="1">
    <source>
        <dbReference type="SAM" id="MobiDB-lite"/>
    </source>
</evidence>
<feature type="compositionally biased region" description="Low complexity" evidence="1">
    <location>
        <begin position="20"/>
        <end position="36"/>
    </location>
</feature>
<proteinExistence type="predicted"/>
<keyword evidence="3" id="KW-1185">Reference proteome</keyword>
<dbReference type="EMBL" id="JAGIOD010000001">
    <property type="protein sequence ID" value="MBP2381548.1"/>
    <property type="molecule type" value="Genomic_DNA"/>
</dbReference>
<name>A0ABS4WZZ4_9MICO</name>
<dbReference type="Gene3D" id="1.25.40.10">
    <property type="entry name" value="Tetratricopeptide repeat domain"/>
    <property type="match status" value="1"/>
</dbReference>
<feature type="compositionally biased region" description="Basic and acidic residues" evidence="1">
    <location>
        <begin position="7"/>
        <end position="17"/>
    </location>
</feature>
<dbReference type="RefSeq" id="WP_209900797.1">
    <property type="nucleotide sequence ID" value="NZ_BAAAJW010000002.1"/>
</dbReference>
<evidence type="ECO:0000313" key="2">
    <source>
        <dbReference type="EMBL" id="MBP2381548.1"/>
    </source>
</evidence>
<dbReference type="Proteomes" id="UP001519290">
    <property type="component" value="Unassembled WGS sequence"/>
</dbReference>
<feature type="region of interest" description="Disordered" evidence="1">
    <location>
        <begin position="1"/>
        <end position="43"/>
    </location>
</feature>